<keyword evidence="2" id="KW-1185">Reference proteome</keyword>
<comment type="caution">
    <text evidence="1">The sequence shown here is derived from an EMBL/GenBank/DDBJ whole genome shotgun (WGS) entry which is preliminary data.</text>
</comment>
<sequence length="47" mass="5359">MAKIYSKKNLVTTTMKPKKEVVSFLLNYSKALHMIKVADNSFEIIAN</sequence>
<reference evidence="1 2" key="1">
    <citation type="submission" date="2024-04" db="EMBL/GenBank/DDBJ databases">
        <title>New Clade of Flavobacterium.</title>
        <authorList>
            <person name="Matos L."/>
            <person name="Proenca D.N."/>
            <person name="Fransisco R.M."/>
            <person name="Chung A.P."/>
            <person name="Maccario L."/>
            <person name="Sorensen S.J."/>
            <person name="Morais P.V."/>
        </authorList>
    </citation>
    <scope>NUCLEOTIDE SEQUENCE [LARGE SCALE GENOMIC DNA]</scope>
    <source>
        <strain evidence="1 2">FBOR7N2.3</strain>
    </source>
</reference>
<dbReference type="RefSeq" id="WP_373391707.1">
    <property type="nucleotide sequence ID" value="NZ_JBCFQJ010000009.1"/>
</dbReference>
<proteinExistence type="predicted"/>
<name>A0ABV4TKU8_9FLAO</name>
<dbReference type="Proteomes" id="UP001574170">
    <property type="component" value="Unassembled WGS sequence"/>
</dbReference>
<gene>
    <name evidence="1" type="ORF">AAGV33_09320</name>
</gene>
<accession>A0ABV4TKU8</accession>
<evidence type="ECO:0000313" key="2">
    <source>
        <dbReference type="Proteomes" id="UP001574170"/>
    </source>
</evidence>
<protein>
    <submittedName>
        <fullName evidence="1">Uncharacterized protein</fullName>
    </submittedName>
</protein>
<organism evidence="1 2">
    <name type="scientific">Flavobacterium magnesitis</name>
    <dbReference type="NCBI Taxonomy" id="3138077"/>
    <lineage>
        <taxon>Bacteria</taxon>
        <taxon>Pseudomonadati</taxon>
        <taxon>Bacteroidota</taxon>
        <taxon>Flavobacteriia</taxon>
        <taxon>Flavobacteriales</taxon>
        <taxon>Flavobacteriaceae</taxon>
        <taxon>Flavobacterium</taxon>
    </lineage>
</organism>
<dbReference type="EMBL" id="JBCFQK010000012">
    <property type="protein sequence ID" value="MFA9194609.1"/>
    <property type="molecule type" value="Genomic_DNA"/>
</dbReference>
<evidence type="ECO:0000313" key="1">
    <source>
        <dbReference type="EMBL" id="MFA9194609.1"/>
    </source>
</evidence>